<protein>
    <submittedName>
        <fullName evidence="2">NERD domain-containing protein</fullName>
    </submittedName>
</protein>
<dbReference type="AlphaFoldDB" id="A0A942YLX7"/>
<sequence>MIKKKRIIPIIIFMLEALLRRLPQNHPKRSDIVDELSRRWAGYRGEQSLDYYVESLLDGGKYVVFHDLRLPLAAEKCFQIDTLIISLSFFVILEGKNILGELFFDPNQLERILDDKVDIFPNPILQAENQQYFLSALLEKHSIPQVPNPSFVVITNPNSIIKPNPHYPAVSQKVIRPAAIRTNLEMVSHKFRNPILDKKDIQKITRLLLKLHTPDRPNVMERFQIRENELLRGMYCHACSRLSVERKGHSWVCNICSGEEKHGLINALIDYILLVDSKTTNGKFRDFVGIPSVHVASKILKSLNLTYKGDRRHRVYELNLNDLRKLRDLDE</sequence>
<proteinExistence type="predicted"/>
<gene>
    <name evidence="2" type="ORF">KHA93_20285</name>
</gene>
<accession>A0A942YLX7</accession>
<feature type="domain" description="NERD" evidence="1">
    <location>
        <begin position="41"/>
        <end position="157"/>
    </location>
</feature>
<name>A0A942YLX7_9BACI</name>
<dbReference type="RefSeq" id="WP_213112372.1">
    <property type="nucleotide sequence ID" value="NZ_JAGYPJ010000001.1"/>
</dbReference>
<evidence type="ECO:0000313" key="3">
    <source>
        <dbReference type="Proteomes" id="UP000682713"/>
    </source>
</evidence>
<dbReference type="Proteomes" id="UP000682713">
    <property type="component" value="Unassembled WGS sequence"/>
</dbReference>
<evidence type="ECO:0000313" key="2">
    <source>
        <dbReference type="EMBL" id="MBS4201948.1"/>
    </source>
</evidence>
<dbReference type="PROSITE" id="PS50965">
    <property type="entry name" value="NERD"/>
    <property type="match status" value="1"/>
</dbReference>
<keyword evidence="3" id="KW-1185">Reference proteome</keyword>
<comment type="caution">
    <text evidence="2">The sequence shown here is derived from an EMBL/GenBank/DDBJ whole genome shotgun (WGS) entry which is preliminary data.</text>
</comment>
<evidence type="ECO:0000259" key="1">
    <source>
        <dbReference type="PROSITE" id="PS50965"/>
    </source>
</evidence>
<dbReference type="InterPro" id="IPR011528">
    <property type="entry name" value="NERD"/>
</dbReference>
<organism evidence="2 3">
    <name type="scientific">Lederbergia citrisecunda</name>
    <dbReference type="NCBI Taxonomy" id="2833583"/>
    <lineage>
        <taxon>Bacteria</taxon>
        <taxon>Bacillati</taxon>
        <taxon>Bacillota</taxon>
        <taxon>Bacilli</taxon>
        <taxon>Bacillales</taxon>
        <taxon>Bacillaceae</taxon>
        <taxon>Lederbergia</taxon>
    </lineage>
</organism>
<dbReference type="EMBL" id="JAGYPJ010000001">
    <property type="protein sequence ID" value="MBS4201948.1"/>
    <property type="molecule type" value="Genomic_DNA"/>
</dbReference>
<dbReference type="Pfam" id="PF08378">
    <property type="entry name" value="NERD"/>
    <property type="match status" value="1"/>
</dbReference>
<reference evidence="2 3" key="1">
    <citation type="submission" date="2021-05" db="EMBL/GenBank/DDBJ databases">
        <title>Novel Bacillus species.</title>
        <authorList>
            <person name="Liu G."/>
        </authorList>
    </citation>
    <scope>NUCLEOTIDE SEQUENCE [LARGE SCALE GENOMIC DNA]</scope>
    <source>
        <strain evidence="2 3">FJAT-49732</strain>
    </source>
</reference>